<name>A0AAN7U2V0_9MYCE</name>
<reference evidence="1 2" key="1">
    <citation type="submission" date="2023-11" db="EMBL/GenBank/DDBJ databases">
        <title>Dfirmibasis_genome.</title>
        <authorList>
            <person name="Edelbroek B."/>
            <person name="Kjellin J."/>
            <person name="Jerlstrom-Hultqvist J."/>
            <person name="Soderbom F."/>
        </authorList>
    </citation>
    <scope>NUCLEOTIDE SEQUENCE [LARGE SCALE GENOMIC DNA]</scope>
    <source>
        <strain evidence="1 2">TNS-C-14</strain>
    </source>
</reference>
<sequence>MERLRSINDTKESLELKVNTSEEKETYKKWITKLSEEQVNEKLKSEPEKKILTLVIDGVEHKIEVNYFLPLHLILKQEVLFSCGIIQDLITNLYRNSSYSADTPLLKRFYAFSPALKRIPSSACSKCLVLYNDRIILSTEKTVEKQRNNKKNPKR</sequence>
<comment type="caution">
    <text evidence="1">The sequence shown here is derived from an EMBL/GenBank/DDBJ whole genome shotgun (WGS) entry which is preliminary data.</text>
</comment>
<accession>A0AAN7U2V0</accession>
<proteinExistence type="predicted"/>
<protein>
    <submittedName>
        <fullName evidence="1">Uncharacterized protein</fullName>
    </submittedName>
</protein>
<dbReference type="EMBL" id="JAVFKY010000001">
    <property type="protein sequence ID" value="KAK5584894.1"/>
    <property type="molecule type" value="Genomic_DNA"/>
</dbReference>
<keyword evidence="2" id="KW-1185">Reference proteome</keyword>
<dbReference type="Proteomes" id="UP001344447">
    <property type="component" value="Unassembled WGS sequence"/>
</dbReference>
<dbReference type="AlphaFoldDB" id="A0AAN7U2V0"/>
<evidence type="ECO:0000313" key="1">
    <source>
        <dbReference type="EMBL" id="KAK5584894.1"/>
    </source>
</evidence>
<organism evidence="1 2">
    <name type="scientific">Dictyostelium firmibasis</name>
    <dbReference type="NCBI Taxonomy" id="79012"/>
    <lineage>
        <taxon>Eukaryota</taxon>
        <taxon>Amoebozoa</taxon>
        <taxon>Evosea</taxon>
        <taxon>Eumycetozoa</taxon>
        <taxon>Dictyostelia</taxon>
        <taxon>Dictyosteliales</taxon>
        <taxon>Dictyosteliaceae</taxon>
        <taxon>Dictyostelium</taxon>
    </lineage>
</organism>
<gene>
    <name evidence="1" type="ORF">RB653_006512</name>
</gene>
<evidence type="ECO:0000313" key="2">
    <source>
        <dbReference type="Proteomes" id="UP001344447"/>
    </source>
</evidence>